<dbReference type="InterPro" id="IPR052017">
    <property type="entry name" value="TSUP"/>
</dbReference>
<feature type="transmembrane region" description="Helical" evidence="8">
    <location>
        <begin position="74"/>
        <end position="96"/>
    </location>
</feature>
<keyword evidence="6 8" id="KW-1133">Transmembrane helix</keyword>
<feature type="transmembrane region" description="Helical" evidence="8">
    <location>
        <begin position="166"/>
        <end position="189"/>
    </location>
</feature>
<dbReference type="STRING" id="309801.trd_1332"/>
<comment type="subcellular location">
    <subcellularLocation>
        <location evidence="1 8">Cell membrane</location>
        <topology evidence="1 8">Multi-pass membrane protein</topology>
    </subcellularLocation>
</comment>
<dbReference type="RefSeq" id="WP_015922281.1">
    <property type="nucleotide sequence ID" value="NC_011959.1"/>
</dbReference>
<dbReference type="AlphaFoldDB" id="B9L2D0"/>
<keyword evidence="5 8" id="KW-0812">Transmembrane</keyword>
<evidence type="ECO:0000256" key="4">
    <source>
        <dbReference type="ARBA" id="ARBA00022475"/>
    </source>
</evidence>
<dbReference type="GO" id="GO:0005886">
    <property type="term" value="C:plasma membrane"/>
    <property type="evidence" value="ECO:0007669"/>
    <property type="project" value="UniProtKB-SubCell"/>
</dbReference>
<feature type="transmembrane region" description="Helical" evidence="8">
    <location>
        <begin position="45"/>
        <end position="68"/>
    </location>
</feature>
<keyword evidence="7 8" id="KW-0472">Membrane</keyword>
<dbReference type="Pfam" id="PF01925">
    <property type="entry name" value="TauE"/>
    <property type="match status" value="1"/>
</dbReference>
<feature type="transmembrane region" description="Helical" evidence="8">
    <location>
        <begin position="6"/>
        <end position="33"/>
    </location>
</feature>
<evidence type="ECO:0000313" key="10">
    <source>
        <dbReference type="Proteomes" id="UP000000447"/>
    </source>
</evidence>
<reference evidence="9 10" key="1">
    <citation type="journal article" date="2009" name="PLoS ONE">
        <title>Complete genome sequence of the aerobic CO-oxidizing thermophile Thermomicrobium roseum.</title>
        <authorList>
            <person name="Wu D."/>
            <person name="Raymond J."/>
            <person name="Wu M."/>
            <person name="Chatterji S."/>
            <person name="Ren Q."/>
            <person name="Graham J.E."/>
            <person name="Bryant D.A."/>
            <person name="Robb F."/>
            <person name="Colman A."/>
            <person name="Tallon L.J."/>
            <person name="Badger J.H."/>
            <person name="Madupu R."/>
            <person name="Ward N.L."/>
            <person name="Eisen J.A."/>
        </authorList>
    </citation>
    <scope>NUCLEOTIDE SEQUENCE [LARGE SCALE GENOMIC DNA]</scope>
    <source>
        <strain evidence="10">ATCC 27502 / DSM 5159 / P-2</strain>
    </source>
</reference>
<evidence type="ECO:0000256" key="6">
    <source>
        <dbReference type="ARBA" id="ARBA00022989"/>
    </source>
</evidence>
<name>B9L2D0_THERP</name>
<accession>B9L2D0</accession>
<evidence type="ECO:0000256" key="5">
    <source>
        <dbReference type="ARBA" id="ARBA00022692"/>
    </source>
</evidence>
<sequence length="281" mass="29616">MAGIELFALILFFVSFFAGLLGSLIGLGGGILVVPVLTLVFGLDIHLAIGASIVSIIATSSGAAAAYVRDHLTNVRAAILLELATSTGAVLGALLAPFLPSRALYFLFAGFLLLSLGPMARRLGEEVPSQVRPDWFARRLHLGGAYPDRALGRVVTYEVTRVPVGFAMMFIAGLASALLGLGAGALKVLAMDWGMRMPMKVSTATSNFMIGVTAAASAGVYFWRGDVVPIIATPVMLGVLAGSLVGAQLLLRLTNRRVRQLFIPILLIIAVQMLLRGIGVW</sequence>
<evidence type="ECO:0000256" key="2">
    <source>
        <dbReference type="ARBA" id="ARBA00009142"/>
    </source>
</evidence>
<dbReference type="EMBL" id="CP001275">
    <property type="protein sequence ID" value="ACM05793.1"/>
    <property type="molecule type" value="Genomic_DNA"/>
</dbReference>
<dbReference type="PANTHER" id="PTHR30269">
    <property type="entry name" value="TRANSMEMBRANE PROTEIN YFCA"/>
    <property type="match status" value="1"/>
</dbReference>
<keyword evidence="3" id="KW-0813">Transport</keyword>
<evidence type="ECO:0000256" key="1">
    <source>
        <dbReference type="ARBA" id="ARBA00004651"/>
    </source>
</evidence>
<keyword evidence="4 8" id="KW-1003">Cell membrane</keyword>
<feature type="transmembrane region" description="Helical" evidence="8">
    <location>
        <begin position="201"/>
        <end position="223"/>
    </location>
</feature>
<comment type="similarity">
    <text evidence="2 8">Belongs to the 4-toluene sulfonate uptake permease (TSUP) (TC 2.A.102) family.</text>
</comment>
<proteinExistence type="inferred from homology"/>
<feature type="transmembrane region" description="Helical" evidence="8">
    <location>
        <begin position="229"/>
        <end position="249"/>
    </location>
</feature>
<dbReference type="HOGENOM" id="CLU_045498_5_2_0"/>
<gene>
    <name evidence="9" type="ordered locus">trd_1332</name>
</gene>
<dbReference type="OrthoDB" id="9777163at2"/>
<protein>
    <recommendedName>
        <fullName evidence="8">Probable membrane transporter protein</fullName>
    </recommendedName>
</protein>
<evidence type="ECO:0000256" key="3">
    <source>
        <dbReference type="ARBA" id="ARBA00022448"/>
    </source>
</evidence>
<evidence type="ECO:0000256" key="7">
    <source>
        <dbReference type="ARBA" id="ARBA00023136"/>
    </source>
</evidence>
<dbReference type="InterPro" id="IPR002781">
    <property type="entry name" value="TM_pro_TauE-like"/>
</dbReference>
<keyword evidence="10" id="KW-1185">Reference proteome</keyword>
<dbReference type="KEGG" id="tro:trd_1332"/>
<evidence type="ECO:0000313" key="9">
    <source>
        <dbReference type="EMBL" id="ACM05793.1"/>
    </source>
</evidence>
<dbReference type="Proteomes" id="UP000000447">
    <property type="component" value="Chromosome"/>
</dbReference>
<organism evidence="9 10">
    <name type="scientific">Thermomicrobium roseum (strain ATCC 27502 / DSM 5159 / P-2)</name>
    <dbReference type="NCBI Taxonomy" id="309801"/>
    <lineage>
        <taxon>Bacteria</taxon>
        <taxon>Pseudomonadati</taxon>
        <taxon>Thermomicrobiota</taxon>
        <taxon>Thermomicrobia</taxon>
        <taxon>Thermomicrobiales</taxon>
        <taxon>Thermomicrobiaceae</taxon>
        <taxon>Thermomicrobium</taxon>
    </lineage>
</organism>
<dbReference type="PANTHER" id="PTHR30269:SF23">
    <property type="entry name" value="MEMBRANE TRANSPORTER PROTEIN YDHB-RELATED"/>
    <property type="match status" value="1"/>
</dbReference>
<feature type="transmembrane region" description="Helical" evidence="8">
    <location>
        <begin position="261"/>
        <end position="279"/>
    </location>
</feature>
<dbReference type="eggNOG" id="COG0730">
    <property type="taxonomic scope" value="Bacteria"/>
</dbReference>
<evidence type="ECO:0000256" key="8">
    <source>
        <dbReference type="RuleBase" id="RU363041"/>
    </source>
</evidence>